<proteinExistence type="predicted"/>
<sequence>MSTIKTIAGGLIALGLSQTPVLADSEAAIKAAADRYKMCVLEESINYIGRGASRTIDAYLSKKCAPALNGYVASLTDAGLSRSKASRLGNELKKNTFKAAGAVLVSYALAAK</sequence>
<keyword evidence="2" id="KW-1185">Reference proteome</keyword>
<evidence type="ECO:0000313" key="2">
    <source>
        <dbReference type="Proteomes" id="UP000095463"/>
    </source>
</evidence>
<accession>A0A1E5XHR4</accession>
<organism evidence="1 2">
    <name type="scientific">Devosia insulae DS-56</name>
    <dbReference type="NCBI Taxonomy" id="1116389"/>
    <lineage>
        <taxon>Bacteria</taxon>
        <taxon>Pseudomonadati</taxon>
        <taxon>Pseudomonadota</taxon>
        <taxon>Alphaproteobacteria</taxon>
        <taxon>Hyphomicrobiales</taxon>
        <taxon>Devosiaceae</taxon>
        <taxon>Devosia</taxon>
    </lineage>
</organism>
<dbReference type="RefSeq" id="WP_069912532.1">
    <property type="nucleotide sequence ID" value="NZ_LAJE02000397.1"/>
</dbReference>
<reference evidence="1 2" key="1">
    <citation type="journal article" date="2015" name="Genome Announc.">
        <title>Genome Assemblies of Three Soil-Associated Devosia species: D. insulae, D. limi, and D. soli.</title>
        <authorList>
            <person name="Hassan Y.I."/>
            <person name="Lepp D."/>
            <person name="Zhou T."/>
        </authorList>
    </citation>
    <scope>NUCLEOTIDE SEQUENCE [LARGE SCALE GENOMIC DNA]</scope>
    <source>
        <strain evidence="1 2">DS-56</strain>
    </source>
</reference>
<dbReference type="Proteomes" id="UP000095463">
    <property type="component" value="Unassembled WGS sequence"/>
</dbReference>
<protein>
    <submittedName>
        <fullName evidence="1">Uncharacterized protein</fullName>
    </submittedName>
</protein>
<name>A0A1E5XHR4_9HYPH</name>
<dbReference type="AlphaFoldDB" id="A0A1E5XHR4"/>
<evidence type="ECO:0000313" key="1">
    <source>
        <dbReference type="EMBL" id="OEO28150.1"/>
    </source>
</evidence>
<gene>
    <name evidence="1" type="ORF">VW23_006185</name>
</gene>
<dbReference type="EMBL" id="LAJE02000397">
    <property type="protein sequence ID" value="OEO28150.1"/>
    <property type="molecule type" value="Genomic_DNA"/>
</dbReference>
<comment type="caution">
    <text evidence="1">The sequence shown here is derived from an EMBL/GenBank/DDBJ whole genome shotgun (WGS) entry which is preliminary data.</text>
</comment>